<comment type="similarity">
    <text evidence="6">Belongs to the peroxiredoxin family. Tpx subfamily.</text>
</comment>
<evidence type="ECO:0000313" key="8">
    <source>
        <dbReference type="EMBL" id="NFV80634.1"/>
    </source>
</evidence>
<dbReference type="InterPro" id="IPR013740">
    <property type="entry name" value="Redoxin"/>
</dbReference>
<dbReference type="PANTHER" id="PTHR43110">
    <property type="entry name" value="THIOL PEROXIDASE"/>
    <property type="match status" value="1"/>
</dbReference>
<proteinExistence type="inferred from homology"/>
<dbReference type="InterPro" id="IPR036249">
    <property type="entry name" value="Thioredoxin-like_sf"/>
</dbReference>
<keyword evidence="3 6" id="KW-0560">Oxidoreductase</keyword>
<dbReference type="CDD" id="cd03014">
    <property type="entry name" value="PRX_Atyp2cys"/>
    <property type="match status" value="1"/>
</dbReference>
<dbReference type="AlphaFoldDB" id="A0A7C9UZT6"/>
<dbReference type="PROSITE" id="PS01265">
    <property type="entry name" value="TPX"/>
    <property type="match status" value="1"/>
</dbReference>
<dbReference type="InterPro" id="IPR018219">
    <property type="entry name" value="Tpx_CS"/>
</dbReference>
<comment type="caution">
    <text evidence="8">The sequence shown here is derived from an EMBL/GenBank/DDBJ whole genome shotgun (WGS) entry which is preliminary data.</text>
</comment>
<keyword evidence="2 6" id="KW-0049">Antioxidant</keyword>
<protein>
    <recommendedName>
        <fullName evidence="6">Thiol peroxidase</fullName>
        <shortName evidence="6">Tpx</shortName>
        <ecNumber evidence="6">1.11.1.24</ecNumber>
    </recommendedName>
    <alternativeName>
        <fullName evidence="6">Peroxiredoxin tpx</fullName>
        <shortName evidence="6">Prx</shortName>
    </alternativeName>
    <alternativeName>
        <fullName evidence="6">Thioredoxin peroxidase</fullName>
    </alternativeName>
    <alternativeName>
        <fullName evidence="6">Thioredoxin-dependent peroxiredoxin</fullName>
    </alternativeName>
</protein>
<evidence type="ECO:0000256" key="6">
    <source>
        <dbReference type="HAMAP-Rule" id="MF_00269"/>
    </source>
</evidence>
<dbReference type="SUPFAM" id="SSF52833">
    <property type="entry name" value="Thioredoxin-like"/>
    <property type="match status" value="1"/>
</dbReference>
<dbReference type="Gene3D" id="3.40.30.10">
    <property type="entry name" value="Glutaredoxin"/>
    <property type="match status" value="1"/>
</dbReference>
<keyword evidence="4 6" id="KW-1015">Disulfide bond</keyword>
<comment type="function">
    <text evidence="6">Thiol-specific peroxidase that catalyzes the reduction of hydrogen peroxide and organic hydroperoxides to water and alcohols, respectively. Plays a role in cell protection against oxidative stress by detoxifying peroxides.</text>
</comment>
<dbReference type="HAMAP" id="MF_00269">
    <property type="entry name" value="Tpx"/>
    <property type="match status" value="1"/>
</dbReference>
<feature type="domain" description="Thioredoxin" evidence="7">
    <location>
        <begin position="18"/>
        <end position="167"/>
    </location>
</feature>
<feature type="active site" description="Cysteine sulfenic acid (-SOH) intermediate" evidence="6">
    <location>
        <position position="60"/>
    </location>
</feature>
<evidence type="ECO:0000256" key="3">
    <source>
        <dbReference type="ARBA" id="ARBA00023002"/>
    </source>
</evidence>
<comment type="subunit">
    <text evidence="6">Homodimer.</text>
</comment>
<keyword evidence="5 6" id="KW-0676">Redox-active center</keyword>
<evidence type="ECO:0000259" key="7">
    <source>
        <dbReference type="PROSITE" id="PS51352"/>
    </source>
</evidence>
<accession>A0A7C9UZT6</accession>
<dbReference type="EMBL" id="JAAIYP010000037">
    <property type="protein sequence ID" value="NFV80634.1"/>
    <property type="molecule type" value="Genomic_DNA"/>
</dbReference>
<evidence type="ECO:0000313" key="9">
    <source>
        <dbReference type="Proteomes" id="UP000480684"/>
    </source>
</evidence>
<comment type="catalytic activity">
    <reaction evidence="6">
        <text>a hydroperoxide + [thioredoxin]-dithiol = an alcohol + [thioredoxin]-disulfide + H2O</text>
        <dbReference type="Rhea" id="RHEA:62620"/>
        <dbReference type="Rhea" id="RHEA-COMP:10698"/>
        <dbReference type="Rhea" id="RHEA-COMP:10700"/>
        <dbReference type="ChEBI" id="CHEBI:15377"/>
        <dbReference type="ChEBI" id="CHEBI:29950"/>
        <dbReference type="ChEBI" id="CHEBI:30879"/>
        <dbReference type="ChEBI" id="CHEBI:35924"/>
        <dbReference type="ChEBI" id="CHEBI:50058"/>
        <dbReference type="EC" id="1.11.1.24"/>
    </reaction>
</comment>
<comment type="miscellaneous">
    <text evidence="6">The active site is a conserved redox-active cysteine residue, the peroxidatic cysteine (C(P)), which makes the nucleophilic attack on the peroxide substrate. The peroxide oxidizes the C(P)-SH to cysteine sulfenic acid (C(P)-SOH), which then reacts with another cysteine residue, the resolving cysteine (C(R)), to form a disulfide bridge. The disulfide is subsequently reduced by an appropriate electron donor to complete the catalytic cycle. In this atypical 2-Cys peroxiredoxin, C(R) is present in the same subunit to form an intramolecular disulfide. The disulfide is subsequently reduced by thioredoxin.</text>
</comment>
<dbReference type="PROSITE" id="PS51352">
    <property type="entry name" value="THIOREDOXIN_2"/>
    <property type="match status" value="1"/>
</dbReference>
<dbReference type="Proteomes" id="UP000480684">
    <property type="component" value="Unassembled WGS sequence"/>
</dbReference>
<evidence type="ECO:0000256" key="4">
    <source>
        <dbReference type="ARBA" id="ARBA00023157"/>
    </source>
</evidence>
<sequence>MATVTLKGNPIHTAGELPAVGTAAPDFTLVKTDLSAVSLKDLTGQTVVLSIFPSVDTPTCAASVRRFNAELDKAGTVTVLCASADLPFAHKRFCGAEGLERVASVSDLRDKDFGTRYGVTIVDGPLAGLLARAVVVIGADGKVKYTQLVSEVAEEPDYDAALAAAKA</sequence>
<dbReference type="InterPro" id="IPR002065">
    <property type="entry name" value="TPX"/>
</dbReference>
<feature type="disulfide bond" description="Redox-active" evidence="6">
    <location>
        <begin position="60"/>
        <end position="94"/>
    </location>
</feature>
<keyword evidence="1 6" id="KW-0575">Peroxidase</keyword>
<dbReference type="NCBIfam" id="NF001808">
    <property type="entry name" value="PRK00522.1"/>
    <property type="match status" value="1"/>
</dbReference>
<gene>
    <name evidence="6 8" type="primary">tpx</name>
    <name evidence="8" type="ORF">G4223_11000</name>
</gene>
<evidence type="ECO:0000256" key="2">
    <source>
        <dbReference type="ARBA" id="ARBA00022862"/>
    </source>
</evidence>
<dbReference type="InterPro" id="IPR050455">
    <property type="entry name" value="Tpx_Peroxidase_subfamily"/>
</dbReference>
<dbReference type="EC" id="1.11.1.24" evidence="6"/>
<dbReference type="GO" id="GO:0008379">
    <property type="term" value="F:thioredoxin peroxidase activity"/>
    <property type="evidence" value="ECO:0007669"/>
    <property type="project" value="UniProtKB-UniRule"/>
</dbReference>
<reference evidence="8 9" key="1">
    <citation type="submission" date="2020-02" db="EMBL/GenBank/DDBJ databases">
        <authorList>
            <person name="Dziuba M."/>
            <person name="Kuznetsov B."/>
            <person name="Mardanov A."/>
            <person name="Ravin N."/>
            <person name="Grouzdev D."/>
        </authorList>
    </citation>
    <scope>NUCLEOTIDE SEQUENCE [LARGE SCALE GENOMIC DNA]</scope>
    <source>
        <strain evidence="8 9">SpK</strain>
    </source>
</reference>
<evidence type="ECO:0000256" key="5">
    <source>
        <dbReference type="ARBA" id="ARBA00023284"/>
    </source>
</evidence>
<keyword evidence="9" id="KW-1185">Reference proteome</keyword>
<evidence type="ECO:0000256" key="1">
    <source>
        <dbReference type="ARBA" id="ARBA00022559"/>
    </source>
</evidence>
<dbReference type="InterPro" id="IPR013766">
    <property type="entry name" value="Thioredoxin_domain"/>
</dbReference>
<dbReference type="PANTHER" id="PTHR43110:SF1">
    <property type="entry name" value="THIOL PEROXIDASE"/>
    <property type="match status" value="1"/>
</dbReference>
<name>A0A7C9UZT6_9PROT</name>
<organism evidence="8 9">
    <name type="scientific">Magnetospirillum aberrantis SpK</name>
    <dbReference type="NCBI Taxonomy" id="908842"/>
    <lineage>
        <taxon>Bacteria</taxon>
        <taxon>Pseudomonadati</taxon>
        <taxon>Pseudomonadota</taxon>
        <taxon>Alphaproteobacteria</taxon>
        <taxon>Rhodospirillales</taxon>
        <taxon>Rhodospirillaceae</taxon>
        <taxon>Magnetospirillum</taxon>
    </lineage>
</organism>
<dbReference type="RefSeq" id="WP_163679204.1">
    <property type="nucleotide sequence ID" value="NZ_JAAIYP010000037.1"/>
</dbReference>
<dbReference type="Pfam" id="PF08534">
    <property type="entry name" value="Redoxin"/>
    <property type="match status" value="1"/>
</dbReference>